<dbReference type="GO" id="GO:0005886">
    <property type="term" value="C:plasma membrane"/>
    <property type="evidence" value="ECO:0007669"/>
    <property type="project" value="UniProtKB-SubCell"/>
</dbReference>
<evidence type="ECO:0000256" key="4">
    <source>
        <dbReference type="ARBA" id="ARBA00022475"/>
    </source>
</evidence>
<feature type="transmembrane region" description="Helical" evidence="9">
    <location>
        <begin position="194"/>
        <end position="211"/>
    </location>
</feature>
<dbReference type="InterPro" id="IPR045018">
    <property type="entry name" value="Azg-like"/>
</dbReference>
<dbReference type="Pfam" id="PF00860">
    <property type="entry name" value="Xan_ur_permease"/>
    <property type="match status" value="1"/>
</dbReference>
<evidence type="ECO:0000256" key="9">
    <source>
        <dbReference type="SAM" id="Phobius"/>
    </source>
</evidence>
<feature type="transmembrane region" description="Helical" evidence="9">
    <location>
        <begin position="413"/>
        <end position="430"/>
    </location>
</feature>
<feature type="transmembrane region" description="Helical" evidence="9">
    <location>
        <begin position="130"/>
        <end position="156"/>
    </location>
</feature>
<dbReference type="STRING" id="180163.SAMN02745174_01027"/>
<comment type="subcellular location">
    <subcellularLocation>
        <location evidence="1 8">Cell membrane</location>
        <topology evidence="1 8">Multi-pass membrane protein</topology>
    </subcellularLocation>
</comment>
<gene>
    <name evidence="10" type="ORF">SAMN02745174_01027</name>
</gene>
<evidence type="ECO:0000313" key="11">
    <source>
        <dbReference type="Proteomes" id="UP000191153"/>
    </source>
</evidence>
<evidence type="ECO:0000256" key="1">
    <source>
        <dbReference type="ARBA" id="ARBA00004651"/>
    </source>
</evidence>
<protein>
    <submittedName>
        <fullName evidence="10">Putative MFS transporter, AGZA family, xanthine/uracil permease</fullName>
    </submittedName>
</protein>
<feature type="transmembrane region" description="Helical" evidence="9">
    <location>
        <begin position="377"/>
        <end position="401"/>
    </location>
</feature>
<keyword evidence="5 8" id="KW-0812">Transmembrane</keyword>
<feature type="transmembrane region" description="Helical" evidence="9">
    <location>
        <begin position="168"/>
        <end position="187"/>
    </location>
</feature>
<dbReference type="AlphaFoldDB" id="A0A1T4LZ45"/>
<keyword evidence="11" id="KW-1185">Reference proteome</keyword>
<keyword evidence="7 8" id="KW-0472">Membrane</keyword>
<dbReference type="RefSeq" id="WP_078693539.1">
    <property type="nucleotide sequence ID" value="NZ_FUWX01000007.1"/>
</dbReference>
<evidence type="ECO:0000256" key="5">
    <source>
        <dbReference type="ARBA" id="ARBA00022692"/>
    </source>
</evidence>
<proteinExistence type="inferred from homology"/>
<accession>A0A1T4LZ45</accession>
<dbReference type="PIRSF" id="PIRSF005353">
    <property type="entry name" value="PbuG"/>
    <property type="match status" value="1"/>
</dbReference>
<dbReference type="EMBL" id="FUWX01000007">
    <property type="protein sequence ID" value="SJZ59935.1"/>
    <property type="molecule type" value="Genomic_DNA"/>
</dbReference>
<keyword evidence="3 8" id="KW-0813">Transport</keyword>
<feature type="transmembrane region" description="Helical" evidence="9">
    <location>
        <begin position="346"/>
        <end position="365"/>
    </location>
</feature>
<feature type="transmembrane region" description="Helical" evidence="9">
    <location>
        <begin position="98"/>
        <end position="118"/>
    </location>
</feature>
<keyword evidence="4 8" id="KW-1003">Cell membrane</keyword>
<dbReference type="OrthoDB" id="9808458at2"/>
<feature type="transmembrane region" description="Helical" evidence="9">
    <location>
        <begin position="21"/>
        <end position="43"/>
    </location>
</feature>
<dbReference type="InterPro" id="IPR026033">
    <property type="entry name" value="Azg-like_bact_archaea"/>
</dbReference>
<name>A0A1T4LZ45_9FUSO</name>
<dbReference type="InterPro" id="IPR006043">
    <property type="entry name" value="NCS2"/>
</dbReference>
<dbReference type="GO" id="GO:0005345">
    <property type="term" value="F:purine nucleobase transmembrane transporter activity"/>
    <property type="evidence" value="ECO:0007669"/>
    <property type="project" value="TreeGrafter"/>
</dbReference>
<evidence type="ECO:0000256" key="2">
    <source>
        <dbReference type="ARBA" id="ARBA00005697"/>
    </source>
</evidence>
<organism evidence="10 11">
    <name type="scientific">Cetobacterium ceti</name>
    <dbReference type="NCBI Taxonomy" id="180163"/>
    <lineage>
        <taxon>Bacteria</taxon>
        <taxon>Fusobacteriati</taxon>
        <taxon>Fusobacteriota</taxon>
        <taxon>Fusobacteriia</taxon>
        <taxon>Fusobacteriales</taxon>
        <taxon>Fusobacteriaceae</taxon>
        <taxon>Cetobacterium</taxon>
    </lineage>
</organism>
<dbReference type="Proteomes" id="UP000191153">
    <property type="component" value="Unassembled WGS sequence"/>
</dbReference>
<evidence type="ECO:0000313" key="10">
    <source>
        <dbReference type="EMBL" id="SJZ59935.1"/>
    </source>
</evidence>
<feature type="transmembrane region" description="Helical" evidence="9">
    <location>
        <begin position="49"/>
        <end position="67"/>
    </location>
</feature>
<comment type="similarity">
    <text evidence="2 8">Belongs to the nucleobase:cation symporter-2 (NCS2) (TC 2.A.40) family. Azg-like subfamily.</text>
</comment>
<evidence type="ECO:0000256" key="6">
    <source>
        <dbReference type="ARBA" id="ARBA00022989"/>
    </source>
</evidence>
<feature type="transmembrane region" description="Helical" evidence="9">
    <location>
        <begin position="74"/>
        <end position="92"/>
    </location>
</feature>
<dbReference type="PANTHER" id="PTHR43337:SF1">
    <property type="entry name" value="XANTHINE_URACIL PERMEASE C887.17-RELATED"/>
    <property type="match status" value="1"/>
</dbReference>
<evidence type="ECO:0000256" key="3">
    <source>
        <dbReference type="ARBA" id="ARBA00022448"/>
    </source>
</evidence>
<feature type="transmembrane region" description="Helical" evidence="9">
    <location>
        <begin position="231"/>
        <end position="255"/>
    </location>
</feature>
<feature type="transmembrane region" description="Helical" evidence="9">
    <location>
        <begin position="320"/>
        <end position="340"/>
    </location>
</feature>
<evidence type="ECO:0000256" key="7">
    <source>
        <dbReference type="ARBA" id="ARBA00023136"/>
    </source>
</evidence>
<dbReference type="PANTHER" id="PTHR43337">
    <property type="entry name" value="XANTHINE/URACIL PERMEASE C887.17-RELATED"/>
    <property type="match status" value="1"/>
</dbReference>
<reference evidence="10 11" key="1">
    <citation type="submission" date="2017-02" db="EMBL/GenBank/DDBJ databases">
        <authorList>
            <person name="Peterson S.W."/>
        </authorList>
    </citation>
    <scope>NUCLEOTIDE SEQUENCE [LARGE SCALE GENOMIC DNA]</scope>
    <source>
        <strain evidence="10 11">ATCC 700028</strain>
    </source>
</reference>
<evidence type="ECO:0000256" key="8">
    <source>
        <dbReference type="PIRNR" id="PIRNR005353"/>
    </source>
</evidence>
<keyword evidence="6 8" id="KW-1133">Transmembrane helix</keyword>
<sequence>MEGLKKFAQLEERGTTVKTELIAGLTTFMTMAYALAVVPGTLAKAGVPYSGAFAATAISACLATLFAAMANFPFGLGPSLGMNAFFVFSVVLGKGHTWQFALTAVAISGLVLLILTVTKIREKLFNVIPFNLKMAMIAGIGLFITLIGLASAGIVVPGAGTVVALGNLKSPSVFLSLIGIILTGVLMVKNVKGALFWGIILTTIIGFPLGVTKLPTQWDVIPDLTSTTFKFVGMSQILSVEMAITVFTFLFVAIFDTVGTLIGLAGKANLLDENDELPGVTKACLCDSFGTIIAGCLGTSLVGTFVESASGIAEGGKTGLTALTTSVLFFIALFLAPVFVMIPAAATAPVLIIVGLLMVSAIKAVNFDDMTEGLPAFLTIVLMPLTYSIAEGIVFGIISYVGIKVLTNKTKDVTPVMGVLAVLFVLKIAFM</sequence>